<gene>
    <name evidence="1" type="ORF">V8G54_010029</name>
</gene>
<protein>
    <submittedName>
        <fullName evidence="1">Uncharacterized protein</fullName>
    </submittedName>
</protein>
<evidence type="ECO:0000313" key="2">
    <source>
        <dbReference type="Proteomes" id="UP001374535"/>
    </source>
</evidence>
<dbReference type="PANTHER" id="PTHR33390">
    <property type="entry name" value="STRESS UP-REGULATED NOD 19 PROTEIN"/>
    <property type="match status" value="1"/>
</dbReference>
<sequence length="191" mass="21657">MSHYIKQTHDLHNGIKYERNDGAYQGFLLLHYWGLGGESRGTSSNPPNPFVVEVGNPTKIKHGFKEKWLFSIMVIDTRGTHDRKEYTIPKNHENDSLHVKKANIPMTKGGYLIHDTDGRVLCTPNPTYGIGKEAGNENGYLVGMSVCYPKPGSIKIKDGEILTIESIYENKFRTEATRHFYIYLAEQIANI</sequence>
<name>A0AAQ3NYB1_VIGMU</name>
<dbReference type="PANTHER" id="PTHR33390:SF4">
    <property type="entry name" value="STRESS UP-REGULATED NOD 19-RELATED"/>
    <property type="match status" value="1"/>
</dbReference>
<proteinExistence type="predicted"/>
<dbReference type="AlphaFoldDB" id="A0AAQ3NYB1"/>
<dbReference type="Pfam" id="PF07712">
    <property type="entry name" value="SURNod19"/>
    <property type="match status" value="2"/>
</dbReference>
<dbReference type="InterPro" id="IPR011692">
    <property type="entry name" value="Stress_up-reg_Nod19"/>
</dbReference>
<keyword evidence="2" id="KW-1185">Reference proteome</keyword>
<evidence type="ECO:0000313" key="1">
    <source>
        <dbReference type="EMBL" id="WVZ17047.1"/>
    </source>
</evidence>
<accession>A0AAQ3NYB1</accession>
<dbReference type="EMBL" id="CP144698">
    <property type="protein sequence ID" value="WVZ17047.1"/>
    <property type="molecule type" value="Genomic_DNA"/>
</dbReference>
<reference evidence="1 2" key="1">
    <citation type="journal article" date="2023" name="Life. Sci Alliance">
        <title>Evolutionary insights into 3D genome organization and epigenetic landscape of Vigna mungo.</title>
        <authorList>
            <person name="Junaid A."/>
            <person name="Singh B."/>
            <person name="Bhatia S."/>
        </authorList>
    </citation>
    <scope>NUCLEOTIDE SEQUENCE [LARGE SCALE GENOMIC DNA]</scope>
    <source>
        <strain evidence="1">Urdbean</strain>
    </source>
</reference>
<dbReference type="Proteomes" id="UP001374535">
    <property type="component" value="Chromosome 3"/>
</dbReference>
<organism evidence="1 2">
    <name type="scientific">Vigna mungo</name>
    <name type="common">Black gram</name>
    <name type="synonym">Phaseolus mungo</name>
    <dbReference type="NCBI Taxonomy" id="3915"/>
    <lineage>
        <taxon>Eukaryota</taxon>
        <taxon>Viridiplantae</taxon>
        <taxon>Streptophyta</taxon>
        <taxon>Embryophyta</taxon>
        <taxon>Tracheophyta</taxon>
        <taxon>Spermatophyta</taxon>
        <taxon>Magnoliopsida</taxon>
        <taxon>eudicotyledons</taxon>
        <taxon>Gunneridae</taxon>
        <taxon>Pentapetalae</taxon>
        <taxon>rosids</taxon>
        <taxon>fabids</taxon>
        <taxon>Fabales</taxon>
        <taxon>Fabaceae</taxon>
        <taxon>Papilionoideae</taxon>
        <taxon>50 kb inversion clade</taxon>
        <taxon>NPAAA clade</taxon>
        <taxon>indigoferoid/millettioid clade</taxon>
        <taxon>Phaseoleae</taxon>
        <taxon>Vigna</taxon>
    </lineage>
</organism>